<name>A0ABS2ND15_9BACI</name>
<keyword evidence="3" id="KW-1185">Reference proteome</keyword>
<reference evidence="2 3" key="1">
    <citation type="submission" date="2021-01" db="EMBL/GenBank/DDBJ databases">
        <title>Genomic Encyclopedia of Type Strains, Phase IV (KMG-IV): sequencing the most valuable type-strain genomes for metagenomic binning, comparative biology and taxonomic classification.</title>
        <authorList>
            <person name="Goeker M."/>
        </authorList>
    </citation>
    <scope>NUCLEOTIDE SEQUENCE [LARGE SCALE GENOMIC DNA]</scope>
    <source>
        <strain evidence="2 3">DSM 24834</strain>
    </source>
</reference>
<proteinExistence type="predicted"/>
<feature type="compositionally biased region" description="Basic and acidic residues" evidence="1">
    <location>
        <begin position="11"/>
        <end position="30"/>
    </location>
</feature>
<organism evidence="2 3">
    <name type="scientific">Rossellomorea pakistanensis</name>
    <dbReference type="NCBI Taxonomy" id="992288"/>
    <lineage>
        <taxon>Bacteria</taxon>
        <taxon>Bacillati</taxon>
        <taxon>Bacillota</taxon>
        <taxon>Bacilli</taxon>
        <taxon>Bacillales</taxon>
        <taxon>Bacillaceae</taxon>
        <taxon>Rossellomorea</taxon>
    </lineage>
</organism>
<evidence type="ECO:0000313" key="2">
    <source>
        <dbReference type="EMBL" id="MBM7585461.1"/>
    </source>
</evidence>
<accession>A0ABS2ND15</accession>
<comment type="caution">
    <text evidence="2">The sequence shown here is derived from an EMBL/GenBank/DDBJ whole genome shotgun (WGS) entry which is preliminary data.</text>
</comment>
<evidence type="ECO:0000256" key="1">
    <source>
        <dbReference type="SAM" id="MobiDB-lite"/>
    </source>
</evidence>
<sequence>MIKEGLYGAMKNRESEKNDKKKALLCHEKP</sequence>
<evidence type="ECO:0000313" key="3">
    <source>
        <dbReference type="Proteomes" id="UP001646157"/>
    </source>
</evidence>
<dbReference type="Proteomes" id="UP001646157">
    <property type="component" value="Unassembled WGS sequence"/>
</dbReference>
<dbReference type="EMBL" id="JAFBDZ010000002">
    <property type="protein sequence ID" value="MBM7585461.1"/>
    <property type="molecule type" value="Genomic_DNA"/>
</dbReference>
<gene>
    <name evidence="2" type="ORF">JOC86_002003</name>
</gene>
<protein>
    <submittedName>
        <fullName evidence="2">Uncharacterized protein</fullName>
    </submittedName>
</protein>
<feature type="region of interest" description="Disordered" evidence="1">
    <location>
        <begin position="1"/>
        <end position="30"/>
    </location>
</feature>